<reference evidence="14" key="1">
    <citation type="journal article" date="2023" name="Mol. Phylogenet. Evol.">
        <title>Genome-scale phylogeny and comparative genomics of the fungal order Sordariales.</title>
        <authorList>
            <person name="Hensen N."/>
            <person name="Bonometti L."/>
            <person name="Westerberg I."/>
            <person name="Brannstrom I.O."/>
            <person name="Guillou S."/>
            <person name="Cros-Aarteil S."/>
            <person name="Calhoun S."/>
            <person name="Haridas S."/>
            <person name="Kuo A."/>
            <person name="Mondo S."/>
            <person name="Pangilinan J."/>
            <person name="Riley R."/>
            <person name="LaButti K."/>
            <person name="Andreopoulos B."/>
            <person name="Lipzen A."/>
            <person name="Chen C."/>
            <person name="Yan M."/>
            <person name="Daum C."/>
            <person name="Ng V."/>
            <person name="Clum A."/>
            <person name="Steindorff A."/>
            <person name="Ohm R.A."/>
            <person name="Martin F."/>
            <person name="Silar P."/>
            <person name="Natvig D.O."/>
            <person name="Lalanne C."/>
            <person name="Gautier V."/>
            <person name="Ament-Velasquez S.L."/>
            <person name="Kruys A."/>
            <person name="Hutchinson M.I."/>
            <person name="Powell A.J."/>
            <person name="Barry K."/>
            <person name="Miller A.N."/>
            <person name="Grigoriev I.V."/>
            <person name="Debuchy R."/>
            <person name="Gladieux P."/>
            <person name="Hiltunen Thoren M."/>
            <person name="Johannesson H."/>
        </authorList>
    </citation>
    <scope>NUCLEOTIDE SEQUENCE</scope>
    <source>
        <strain evidence="14">FGSC 1904</strain>
    </source>
</reference>
<keyword evidence="3" id="KW-0677">Repeat</keyword>
<feature type="compositionally biased region" description="Basic and acidic residues" evidence="10">
    <location>
        <begin position="63"/>
        <end position="72"/>
    </location>
</feature>
<dbReference type="GO" id="GO:0000398">
    <property type="term" value="P:mRNA splicing, via spliceosome"/>
    <property type="evidence" value="ECO:0007669"/>
    <property type="project" value="TreeGrafter"/>
</dbReference>
<feature type="region of interest" description="Disordered" evidence="10">
    <location>
        <begin position="503"/>
        <end position="522"/>
    </location>
</feature>
<protein>
    <recommendedName>
        <fullName evidence="16">RNA-binding protein</fullName>
    </recommendedName>
</protein>
<organism evidence="14 15">
    <name type="scientific">Sordaria brevicollis</name>
    <dbReference type="NCBI Taxonomy" id="83679"/>
    <lineage>
        <taxon>Eukaryota</taxon>
        <taxon>Fungi</taxon>
        <taxon>Dikarya</taxon>
        <taxon>Ascomycota</taxon>
        <taxon>Pezizomycotina</taxon>
        <taxon>Sordariomycetes</taxon>
        <taxon>Sordariomycetidae</taxon>
        <taxon>Sordariales</taxon>
        <taxon>Sordariaceae</taxon>
        <taxon>Sordaria</taxon>
    </lineage>
</organism>
<dbReference type="Pfam" id="PF01585">
    <property type="entry name" value="G-patch"/>
    <property type="match status" value="1"/>
</dbReference>
<evidence type="ECO:0000256" key="2">
    <source>
        <dbReference type="ARBA" id="ARBA00022723"/>
    </source>
</evidence>
<dbReference type="SUPFAM" id="SSF54928">
    <property type="entry name" value="RNA-binding domain, RBD"/>
    <property type="match status" value="2"/>
</dbReference>
<keyword evidence="15" id="KW-1185">Reference proteome</keyword>
<evidence type="ECO:0008006" key="16">
    <source>
        <dbReference type="Google" id="ProtNLM"/>
    </source>
</evidence>
<evidence type="ECO:0000256" key="9">
    <source>
        <dbReference type="PROSITE-ProRule" id="PRU00322"/>
    </source>
</evidence>
<feature type="compositionally biased region" description="Basic and acidic residues" evidence="10">
    <location>
        <begin position="87"/>
        <end position="99"/>
    </location>
</feature>
<evidence type="ECO:0000313" key="15">
    <source>
        <dbReference type="Proteomes" id="UP001281003"/>
    </source>
</evidence>
<dbReference type="PROSITE" id="PS01358">
    <property type="entry name" value="ZF_RANBP2_1"/>
    <property type="match status" value="1"/>
</dbReference>
<dbReference type="SMART" id="SM00547">
    <property type="entry name" value="ZnF_RBZ"/>
    <property type="match status" value="1"/>
</dbReference>
<keyword evidence="4 9" id="KW-0863">Zinc-finger</keyword>
<proteinExistence type="predicted"/>
<dbReference type="InterPro" id="IPR000467">
    <property type="entry name" value="G_patch_dom"/>
</dbReference>
<keyword evidence="6 8" id="KW-0694">RNA-binding</keyword>
<dbReference type="Gene3D" id="3.30.160.60">
    <property type="entry name" value="Classic Zinc Finger"/>
    <property type="match status" value="1"/>
</dbReference>
<dbReference type="InterPro" id="IPR035979">
    <property type="entry name" value="RBD_domain_sf"/>
</dbReference>
<accession>A0AAE0PDB1</accession>
<reference evidence="14" key="2">
    <citation type="submission" date="2023-07" db="EMBL/GenBank/DDBJ databases">
        <authorList>
            <consortium name="Lawrence Berkeley National Laboratory"/>
            <person name="Haridas S."/>
            <person name="Hensen N."/>
            <person name="Bonometti L."/>
            <person name="Westerberg I."/>
            <person name="Brannstrom I.O."/>
            <person name="Guillou S."/>
            <person name="Cros-Aarteil S."/>
            <person name="Calhoun S."/>
            <person name="Kuo A."/>
            <person name="Mondo S."/>
            <person name="Pangilinan J."/>
            <person name="Riley R."/>
            <person name="LaButti K."/>
            <person name="Andreopoulos B."/>
            <person name="Lipzen A."/>
            <person name="Chen C."/>
            <person name="Yanf M."/>
            <person name="Daum C."/>
            <person name="Ng V."/>
            <person name="Clum A."/>
            <person name="Steindorff A."/>
            <person name="Ohm R."/>
            <person name="Martin F."/>
            <person name="Silar P."/>
            <person name="Natvig D."/>
            <person name="Lalanne C."/>
            <person name="Gautier V."/>
            <person name="Ament-velasquez S.L."/>
            <person name="Kruys A."/>
            <person name="Hutchinson M.I."/>
            <person name="Powell A.J."/>
            <person name="Barry K."/>
            <person name="Miller A.N."/>
            <person name="Grigoriev I.V."/>
            <person name="Debuchy R."/>
            <person name="Gladieux P."/>
            <person name="Thoren M.H."/>
            <person name="Johannesson H."/>
        </authorList>
    </citation>
    <scope>NUCLEOTIDE SEQUENCE</scope>
    <source>
        <strain evidence="14">FGSC 1904</strain>
    </source>
</reference>
<comment type="subcellular location">
    <subcellularLocation>
        <location evidence="1">Nucleus</location>
    </subcellularLocation>
</comment>
<evidence type="ECO:0000256" key="7">
    <source>
        <dbReference type="ARBA" id="ARBA00023242"/>
    </source>
</evidence>
<dbReference type="Proteomes" id="UP001281003">
    <property type="component" value="Unassembled WGS sequence"/>
</dbReference>
<evidence type="ECO:0000256" key="5">
    <source>
        <dbReference type="ARBA" id="ARBA00022833"/>
    </source>
</evidence>
<dbReference type="InterPro" id="IPR001876">
    <property type="entry name" value="Znf_RanBP2"/>
</dbReference>
<keyword evidence="2" id="KW-0479">Metal-binding</keyword>
<feature type="compositionally biased region" description="Basic and acidic residues" evidence="10">
    <location>
        <begin position="29"/>
        <end position="56"/>
    </location>
</feature>
<dbReference type="GO" id="GO:0008270">
    <property type="term" value="F:zinc ion binding"/>
    <property type="evidence" value="ECO:0007669"/>
    <property type="project" value="UniProtKB-KW"/>
</dbReference>
<dbReference type="InterPro" id="IPR000504">
    <property type="entry name" value="RRM_dom"/>
</dbReference>
<dbReference type="InterPro" id="IPR012677">
    <property type="entry name" value="Nucleotide-bd_a/b_plait_sf"/>
</dbReference>
<dbReference type="SUPFAM" id="SSF90209">
    <property type="entry name" value="Ran binding protein zinc finger-like"/>
    <property type="match status" value="1"/>
</dbReference>
<evidence type="ECO:0000256" key="3">
    <source>
        <dbReference type="ARBA" id="ARBA00022737"/>
    </source>
</evidence>
<evidence type="ECO:0000256" key="1">
    <source>
        <dbReference type="ARBA" id="ARBA00004123"/>
    </source>
</evidence>
<evidence type="ECO:0000259" key="12">
    <source>
        <dbReference type="PROSITE" id="PS50174"/>
    </source>
</evidence>
<keyword evidence="5" id="KW-0862">Zinc</keyword>
<feature type="region of interest" description="Disordered" evidence="10">
    <location>
        <begin position="431"/>
        <end position="451"/>
    </location>
</feature>
<dbReference type="InterPro" id="IPR036443">
    <property type="entry name" value="Znf_RanBP2_sf"/>
</dbReference>
<feature type="domain" description="G-patch" evidence="12">
    <location>
        <begin position="762"/>
        <end position="808"/>
    </location>
</feature>
<dbReference type="PROSITE" id="PS50174">
    <property type="entry name" value="G_PATCH"/>
    <property type="match status" value="1"/>
</dbReference>
<dbReference type="PANTHER" id="PTHR13948:SF3">
    <property type="entry name" value="FI21118P1"/>
    <property type="match status" value="1"/>
</dbReference>
<dbReference type="PROSITE" id="PS50102">
    <property type="entry name" value="RRM"/>
    <property type="match status" value="1"/>
</dbReference>
<evidence type="ECO:0000259" key="11">
    <source>
        <dbReference type="PROSITE" id="PS50102"/>
    </source>
</evidence>
<feature type="region of interest" description="Disordered" evidence="10">
    <location>
        <begin position="1"/>
        <end position="108"/>
    </location>
</feature>
<keyword evidence="7" id="KW-0539">Nucleus</keyword>
<feature type="domain" description="RRM" evidence="11">
    <location>
        <begin position="272"/>
        <end position="384"/>
    </location>
</feature>
<sequence length="845" mass="93768">MANFGCVLTRKQDALSPSRSLNYDDDGEYHEGAGDGDGDRGRSDRYGGARRGDWGRHHGGGGRHYDNDDYRGRGRGGTSPSGRHNGSHKEGQSSRRHNDAPAPAPGGKIIALQGIPEDATERDVLYGFNHVTQDPHMSTDQIKIVRFRYDSAGRRLAVVEFKRRADAESFMEQYHPDISFPLEHTRGPNSEYVTMDIFFEKSRNDMDDPHREDEDWDCPKCGAMNFAYRTACFKCKIERPDDANYGYSYAAPSSGPLLTGETDEDPQQMPSQYLVIRDLEASVTEEALARGVMKLFREETAKAPTGTHKLKSTAPGSNTANLGAKPGSLRRVFLIRNRKSNESWRYGFAEFATVEDAKGAVAKFRNTPRFSIGSRAVIVSFIHTGVFIPAFDVGPDEDPRFSFQPIYNPTIRLKYWDERVYPSIHVVSVEPTSEAQGAEKPTDHKDGGAIENPLTRQANLLKKFRKKEPAAGEKGIAMMPQMQMWTKKAAELHGKKLAAAEGGLDPAAFDGDDDDQEADGPLNPHWADSYLSYADWDRMLCLLCDWEVPSQEDITNLGHGPYTREDLLISHEVLVHNHFKDSETKDKASAKLAALGNKEPRSITRRTPRLKHDAPPVYTSYADFDALYCHLCHRTFKHAETIWRHEQESELHKRMLADALAQERAFAELAAKGKTPLTMVPDKKLRREEQRTQRYRDRAMERRNAFLQPNKPGGQLSKQQLALAGLAGSSAVTTSAGAGASVAEKQRKQQEQAEEEAAAAAKKSKGMGMLAKMGWTAGAGLGAEGTGRTQAIATEAYAPGVGLGAEGGKLGDASEEAARRTKGQFSDFVEKTRDKARERFERLQE</sequence>
<dbReference type="PROSITE" id="PS50199">
    <property type="entry name" value="ZF_RANBP2_2"/>
    <property type="match status" value="1"/>
</dbReference>
<evidence type="ECO:0000313" key="14">
    <source>
        <dbReference type="EMBL" id="KAK3397879.1"/>
    </source>
</evidence>
<dbReference type="GO" id="GO:0005634">
    <property type="term" value="C:nucleus"/>
    <property type="evidence" value="ECO:0007669"/>
    <property type="project" value="UniProtKB-SubCell"/>
</dbReference>
<dbReference type="PANTHER" id="PTHR13948">
    <property type="entry name" value="RNA-BINDING PROTEIN"/>
    <property type="match status" value="1"/>
</dbReference>
<dbReference type="AlphaFoldDB" id="A0AAE0PDB1"/>
<dbReference type="Pfam" id="PF00641">
    <property type="entry name" value="Zn_ribbon_RanBP"/>
    <property type="match status" value="1"/>
</dbReference>
<gene>
    <name evidence="14" type="ORF">B0T20DRAFT_233913</name>
</gene>
<feature type="domain" description="RanBP2-type" evidence="13">
    <location>
        <begin position="211"/>
        <end position="241"/>
    </location>
</feature>
<evidence type="ECO:0000256" key="6">
    <source>
        <dbReference type="ARBA" id="ARBA00022884"/>
    </source>
</evidence>
<dbReference type="EMBL" id="JAUTDP010000007">
    <property type="protein sequence ID" value="KAK3397879.1"/>
    <property type="molecule type" value="Genomic_DNA"/>
</dbReference>
<evidence type="ECO:0000256" key="8">
    <source>
        <dbReference type="PROSITE-ProRule" id="PRU00176"/>
    </source>
</evidence>
<dbReference type="Gene3D" id="4.10.1060.10">
    <property type="entry name" value="Zinc finger, RanBP2-type"/>
    <property type="match status" value="1"/>
</dbReference>
<feature type="region of interest" description="Disordered" evidence="10">
    <location>
        <begin position="738"/>
        <end position="765"/>
    </location>
</feature>
<name>A0AAE0PDB1_SORBR</name>
<evidence type="ECO:0000256" key="4">
    <source>
        <dbReference type="ARBA" id="ARBA00022771"/>
    </source>
</evidence>
<comment type="caution">
    <text evidence="14">The sequence shown here is derived from an EMBL/GenBank/DDBJ whole genome shotgun (WGS) entry which is preliminary data.</text>
</comment>
<feature type="region of interest" description="Disordered" evidence="10">
    <location>
        <begin position="803"/>
        <end position="830"/>
    </location>
</feature>
<evidence type="ECO:0000259" key="13">
    <source>
        <dbReference type="PROSITE" id="PS50199"/>
    </source>
</evidence>
<dbReference type="Gene3D" id="3.30.70.330">
    <property type="match status" value="1"/>
</dbReference>
<dbReference type="SMART" id="SM00443">
    <property type="entry name" value="G_patch"/>
    <property type="match status" value="1"/>
</dbReference>
<dbReference type="GO" id="GO:0003723">
    <property type="term" value="F:RNA binding"/>
    <property type="evidence" value="ECO:0007669"/>
    <property type="project" value="UniProtKB-UniRule"/>
</dbReference>
<evidence type="ECO:0000256" key="10">
    <source>
        <dbReference type="SAM" id="MobiDB-lite"/>
    </source>
</evidence>